<dbReference type="PANTHER" id="PTHR19143">
    <property type="entry name" value="FIBRINOGEN/TENASCIN/ANGIOPOEITIN"/>
    <property type="match status" value="1"/>
</dbReference>
<evidence type="ECO:0000256" key="1">
    <source>
        <dbReference type="ARBA" id="ARBA00023157"/>
    </source>
</evidence>
<dbReference type="AlphaFoldDB" id="A0AAV3ZH51"/>
<dbReference type="FunFam" id="3.90.215.10:FF:000001">
    <property type="entry name" value="Tenascin isoform 1"/>
    <property type="match status" value="1"/>
</dbReference>
<proteinExistence type="predicted"/>
<keyword evidence="1" id="KW-1015">Disulfide bond</keyword>
<feature type="signal peptide" evidence="3">
    <location>
        <begin position="1"/>
        <end position="19"/>
    </location>
</feature>
<dbReference type="CDD" id="cd00087">
    <property type="entry name" value="FReD"/>
    <property type="match status" value="1"/>
</dbReference>
<dbReference type="Gene3D" id="3.90.215.10">
    <property type="entry name" value="Gamma Fibrinogen, chain A, domain 1"/>
    <property type="match status" value="1"/>
</dbReference>
<evidence type="ECO:0000259" key="4">
    <source>
        <dbReference type="PROSITE" id="PS51406"/>
    </source>
</evidence>
<name>A0AAV3ZH51_9GAST</name>
<dbReference type="SUPFAM" id="SSF56496">
    <property type="entry name" value="Fibrinogen C-terminal domain-like"/>
    <property type="match status" value="1"/>
</dbReference>
<dbReference type="InterPro" id="IPR002181">
    <property type="entry name" value="Fibrinogen_a/b/g_C_dom"/>
</dbReference>
<gene>
    <name evidence="5" type="ORF">PoB_001972400</name>
</gene>
<comment type="caution">
    <text evidence="5">The sequence shown here is derived from an EMBL/GenBank/DDBJ whole genome shotgun (WGS) entry which is preliminary data.</text>
</comment>
<dbReference type="SMART" id="SM00186">
    <property type="entry name" value="FBG"/>
    <property type="match status" value="1"/>
</dbReference>
<protein>
    <submittedName>
        <fullName evidence="5">Tenascin-r</fullName>
    </submittedName>
</protein>
<dbReference type="Proteomes" id="UP000735302">
    <property type="component" value="Unassembled WGS sequence"/>
</dbReference>
<feature type="chain" id="PRO_5043371567" evidence="3">
    <location>
        <begin position="20"/>
        <end position="587"/>
    </location>
</feature>
<dbReference type="InterPro" id="IPR014716">
    <property type="entry name" value="Fibrinogen_a/b/g_C_1"/>
</dbReference>
<sequence length="587" mass="66294">MEKLLVLLCLTCFIHGIITLKFSLDHNLSPSIMIRQGCGVLTCKESNSNLIESTITRMSVFKNTESGSISSDKPEQSNLIASVSLREPLITLESNGVKIDGRLEAGQASLRLELVTREDCSAEYTCEVRMLDSQERESINTYHLLQHHDCSLNHGDTCLATPAGSLHLFLLLQQLDAKLAMTGSSIERKVGSVENRLEDKILSLYDNIESKIEKRIIDKLREMDNTLSTIDVARNTKLEGQEDLEKSLATLKTEQQETLKGILASVKRFDDGLNSTNSKLSSVYSLLRERLAWQQTDQIDCKNLTQVVQQVINSKDDLQNNINEYILQVHEGLQGNFQQLNSDMNNVHTGIDYSIYNAFSQVNETLIDFLTSMNDFFTPKVCRKGVIYGLSDASFPYTVIRPNTETIFNFPYLCDMITDGGGWIVIQRRTTGNVDFYRDWASYKKGFGSLDDDFWLGNDNIHTITNSGAYELRVDLKYQGMSAFAHYSSFSIDAEVKNYVLNLGKYAGTAGESLNHHRGVPFSTFDRDNDSRTSNCAVLYSGAWWYNSCHNANLNGKWMANKDKGPRWRTFSGHNPVSYSEMKIRML</sequence>
<organism evidence="5 6">
    <name type="scientific">Plakobranchus ocellatus</name>
    <dbReference type="NCBI Taxonomy" id="259542"/>
    <lineage>
        <taxon>Eukaryota</taxon>
        <taxon>Metazoa</taxon>
        <taxon>Spiralia</taxon>
        <taxon>Lophotrochozoa</taxon>
        <taxon>Mollusca</taxon>
        <taxon>Gastropoda</taxon>
        <taxon>Heterobranchia</taxon>
        <taxon>Euthyneura</taxon>
        <taxon>Panpulmonata</taxon>
        <taxon>Sacoglossa</taxon>
        <taxon>Placobranchoidea</taxon>
        <taxon>Plakobranchidae</taxon>
        <taxon>Plakobranchus</taxon>
    </lineage>
</organism>
<dbReference type="PROSITE" id="PS51406">
    <property type="entry name" value="FIBRINOGEN_C_2"/>
    <property type="match status" value="1"/>
</dbReference>
<keyword evidence="3" id="KW-0732">Signal</keyword>
<dbReference type="InterPro" id="IPR020837">
    <property type="entry name" value="Fibrinogen_CS"/>
</dbReference>
<keyword evidence="2" id="KW-0175">Coiled coil</keyword>
<accession>A0AAV3ZH51</accession>
<evidence type="ECO:0000313" key="5">
    <source>
        <dbReference type="EMBL" id="GFN93218.1"/>
    </source>
</evidence>
<evidence type="ECO:0000313" key="6">
    <source>
        <dbReference type="Proteomes" id="UP000735302"/>
    </source>
</evidence>
<keyword evidence="6" id="KW-1185">Reference proteome</keyword>
<dbReference type="EMBL" id="BLXT01002317">
    <property type="protein sequence ID" value="GFN93218.1"/>
    <property type="molecule type" value="Genomic_DNA"/>
</dbReference>
<dbReference type="InterPro" id="IPR050373">
    <property type="entry name" value="Fibrinogen_C-term_domain"/>
</dbReference>
<dbReference type="PROSITE" id="PS00514">
    <property type="entry name" value="FIBRINOGEN_C_1"/>
    <property type="match status" value="1"/>
</dbReference>
<reference evidence="5 6" key="1">
    <citation type="journal article" date="2021" name="Elife">
        <title>Chloroplast acquisition without the gene transfer in kleptoplastic sea slugs, Plakobranchus ocellatus.</title>
        <authorList>
            <person name="Maeda T."/>
            <person name="Takahashi S."/>
            <person name="Yoshida T."/>
            <person name="Shimamura S."/>
            <person name="Takaki Y."/>
            <person name="Nagai Y."/>
            <person name="Toyoda A."/>
            <person name="Suzuki Y."/>
            <person name="Arimoto A."/>
            <person name="Ishii H."/>
            <person name="Satoh N."/>
            <person name="Nishiyama T."/>
            <person name="Hasebe M."/>
            <person name="Maruyama T."/>
            <person name="Minagawa J."/>
            <person name="Obokata J."/>
            <person name="Shigenobu S."/>
        </authorList>
    </citation>
    <scope>NUCLEOTIDE SEQUENCE [LARGE SCALE GENOMIC DNA]</scope>
</reference>
<feature type="domain" description="Fibrinogen C-terminal" evidence="4">
    <location>
        <begin position="373"/>
        <end position="587"/>
    </location>
</feature>
<dbReference type="GO" id="GO:0005615">
    <property type="term" value="C:extracellular space"/>
    <property type="evidence" value="ECO:0007669"/>
    <property type="project" value="TreeGrafter"/>
</dbReference>
<evidence type="ECO:0000256" key="2">
    <source>
        <dbReference type="SAM" id="Coils"/>
    </source>
</evidence>
<dbReference type="InterPro" id="IPR036056">
    <property type="entry name" value="Fibrinogen-like_C"/>
</dbReference>
<feature type="coiled-coil region" evidence="2">
    <location>
        <begin position="301"/>
        <end position="328"/>
    </location>
</feature>
<evidence type="ECO:0000256" key="3">
    <source>
        <dbReference type="SAM" id="SignalP"/>
    </source>
</evidence>
<dbReference type="PANTHER" id="PTHR19143:SF458">
    <property type="entry name" value="FIBRINOGEN C-TERMINAL DOMAIN-CONTAINING PROTEIN-RELATED"/>
    <property type="match status" value="1"/>
</dbReference>
<dbReference type="Pfam" id="PF00147">
    <property type="entry name" value="Fibrinogen_C"/>
    <property type="match status" value="1"/>
</dbReference>